<accession>A0A6N3CVN3</accession>
<reference evidence="1" key="1">
    <citation type="submission" date="2019-11" db="EMBL/GenBank/DDBJ databases">
        <authorList>
            <person name="Feng L."/>
        </authorList>
    </citation>
    <scope>NUCLEOTIDE SEQUENCE</scope>
    <source>
        <strain evidence="1">PagglomeransLFYP105</strain>
    </source>
</reference>
<organism evidence="1">
    <name type="scientific">Enterobacter agglomerans</name>
    <name type="common">Erwinia herbicola</name>
    <name type="synonym">Pantoea agglomerans</name>
    <dbReference type="NCBI Taxonomy" id="549"/>
    <lineage>
        <taxon>Bacteria</taxon>
        <taxon>Pseudomonadati</taxon>
        <taxon>Pseudomonadota</taxon>
        <taxon>Gammaproteobacteria</taxon>
        <taxon>Enterobacterales</taxon>
        <taxon>Erwiniaceae</taxon>
        <taxon>Pantoea</taxon>
        <taxon>Pantoea agglomerans group</taxon>
    </lineage>
</organism>
<sequence>MSHKTKAAMQGSQCHYQKLKQSQDTRVNAGGQSLSAPVIAGTAPLARLRETTQKLGCLRCTALPHTQSPETSGELEQSAGCTAMQHTPEESRSFDRYPDNGYHSLLASLVFLRWRRLISPFTAVTINCAFVSPSSRLLSNSETTSCGKRALSCCDLLLVEPVAITGSPCIRCDSVYAKKMIIKDLKCDSLEGRVKNRGAIHLCSSKPGSARTLTGPLTTNRYTR</sequence>
<dbReference type="EMBL" id="CACRUS010000006">
    <property type="protein sequence ID" value="VYU20770.1"/>
    <property type="molecule type" value="Genomic_DNA"/>
</dbReference>
<dbReference type="AlphaFoldDB" id="A0A6N3CVN3"/>
<proteinExistence type="predicted"/>
<protein>
    <submittedName>
        <fullName evidence="1">Uncharacterized protein</fullName>
    </submittedName>
</protein>
<name>A0A6N3CVN3_ENTAG</name>
<gene>
    <name evidence="1" type="ORF">PALFYP105_03574</name>
</gene>
<evidence type="ECO:0000313" key="1">
    <source>
        <dbReference type="EMBL" id="VYU20770.1"/>
    </source>
</evidence>